<feature type="transmembrane region" description="Helical" evidence="2">
    <location>
        <begin position="92"/>
        <end position="114"/>
    </location>
</feature>
<gene>
    <name evidence="3" type="ORF">L8U60_05315</name>
</gene>
<evidence type="ECO:0000313" key="4">
    <source>
        <dbReference type="Proteomes" id="UP001146468"/>
    </source>
</evidence>
<protein>
    <recommendedName>
        <fullName evidence="5">Anti-sigma-D factor RsdA sigma factor binding region domain-containing protein</fullName>
    </recommendedName>
</protein>
<organism evidence="3 4">
    <name type="scientific">Corynebacterium meitnerae</name>
    <dbReference type="NCBI Taxonomy" id="2913498"/>
    <lineage>
        <taxon>Bacteria</taxon>
        <taxon>Bacillati</taxon>
        <taxon>Actinomycetota</taxon>
        <taxon>Actinomycetes</taxon>
        <taxon>Mycobacteriales</taxon>
        <taxon>Corynebacteriaceae</taxon>
        <taxon>Corynebacterium</taxon>
    </lineage>
</organism>
<feature type="compositionally biased region" description="Polar residues" evidence="1">
    <location>
        <begin position="235"/>
        <end position="258"/>
    </location>
</feature>
<dbReference type="EMBL" id="JAKMUS010000006">
    <property type="protein sequence ID" value="MCZ9293903.1"/>
    <property type="molecule type" value="Genomic_DNA"/>
</dbReference>
<keyword evidence="4" id="KW-1185">Reference proteome</keyword>
<evidence type="ECO:0000256" key="2">
    <source>
        <dbReference type="SAM" id="Phobius"/>
    </source>
</evidence>
<evidence type="ECO:0000256" key="1">
    <source>
        <dbReference type="SAM" id="MobiDB-lite"/>
    </source>
</evidence>
<evidence type="ECO:0000313" key="3">
    <source>
        <dbReference type="EMBL" id="MCZ9293903.1"/>
    </source>
</evidence>
<dbReference type="Proteomes" id="UP001146468">
    <property type="component" value="Unassembled WGS sequence"/>
</dbReference>
<sequence length="258" mass="26795">MEPTSMSGRHRRHDEQDVLADDAFLTSLSRGIDPSDGADELASLLLGLRDEVEAPMPDAPLVDEAVAPVAPVTSLAERRAAKDARRFRTSPWMAGLVGAAAATVAVVGTGAALYNATPDSALWGPSQAVFGERQNVVELATKLDEIENMTESGNLAGAKQMIDQLRESMKLERGTAAPSAPRETVVVTPEPEQPAPPVPATVTVTAEPTTVTVVVTEQPSGTTTTGTPTASSSTRQSSPAAPTTTISLAPGESEQSSQ</sequence>
<dbReference type="AlphaFoldDB" id="A0A9X3LWJ3"/>
<evidence type="ECO:0008006" key="5">
    <source>
        <dbReference type="Google" id="ProtNLM"/>
    </source>
</evidence>
<feature type="compositionally biased region" description="Low complexity" evidence="1">
    <location>
        <begin position="200"/>
        <end position="234"/>
    </location>
</feature>
<proteinExistence type="predicted"/>
<keyword evidence="2" id="KW-0472">Membrane</keyword>
<dbReference type="RefSeq" id="WP_269965333.1">
    <property type="nucleotide sequence ID" value="NZ_JAKMUS010000006.1"/>
</dbReference>
<keyword evidence="2" id="KW-0812">Transmembrane</keyword>
<accession>A0A9X3LWJ3</accession>
<keyword evidence="2" id="KW-1133">Transmembrane helix</keyword>
<reference evidence="3" key="1">
    <citation type="submission" date="2022-02" db="EMBL/GenBank/DDBJ databases">
        <title>Corynebacterium sp. from urogenital microbiome.</title>
        <authorList>
            <person name="Cappelli E.A."/>
            <person name="Ribeiro T.G."/>
            <person name="Peixe L."/>
        </authorList>
    </citation>
    <scope>NUCLEOTIDE SEQUENCE</scope>
    <source>
        <strain evidence="3">C8Ua_172</strain>
    </source>
</reference>
<name>A0A9X3LWJ3_9CORY</name>
<comment type="caution">
    <text evidence="3">The sequence shown here is derived from an EMBL/GenBank/DDBJ whole genome shotgun (WGS) entry which is preliminary data.</text>
</comment>
<feature type="region of interest" description="Disordered" evidence="1">
    <location>
        <begin position="173"/>
        <end position="258"/>
    </location>
</feature>